<dbReference type="Proteomes" id="UP000198919">
    <property type="component" value="Unassembled WGS sequence"/>
</dbReference>
<reference evidence="1 4" key="3">
    <citation type="journal article" date="2017" name="Nat. Microbiol.">
        <title>Natural product diversity associated with the nematode symbionts Photorhabdus and Xenorhabdus.</title>
        <authorList>
            <person name="Tobias N.J."/>
            <person name="Wolff H."/>
            <person name="Djahanschiri B."/>
            <person name="Grundmann F."/>
            <person name="Kronenwerth M."/>
            <person name="Shi Y.M."/>
            <person name="Simonyi S."/>
            <person name="Grun P."/>
            <person name="Shapiro-Ilan D."/>
            <person name="Pidot S.J."/>
            <person name="Stinear T.P."/>
            <person name="Ebersberger I."/>
            <person name="Bode H.B."/>
        </authorList>
    </citation>
    <scope>NUCLEOTIDE SEQUENCE [LARGE SCALE GENOMIC DNA]</scope>
    <source>
        <strain evidence="1 4">DSM 17908</strain>
    </source>
</reference>
<accession>A0A1I3U8S9</accession>
<reference evidence="2" key="2">
    <citation type="submission" date="2016-10" db="EMBL/GenBank/DDBJ databases">
        <authorList>
            <person name="de Groot N.N."/>
        </authorList>
    </citation>
    <scope>NUCLEOTIDE SEQUENCE [LARGE SCALE GENOMIC DNA]</scope>
    <source>
        <strain evidence="2">DSM 17908</strain>
    </source>
</reference>
<protein>
    <submittedName>
        <fullName evidence="2">Uncharacterized protein</fullName>
    </submittedName>
</protein>
<evidence type="ECO:0000313" key="3">
    <source>
        <dbReference type="Proteomes" id="UP000198919"/>
    </source>
</evidence>
<dbReference type="EMBL" id="NITY01000001">
    <property type="protein sequence ID" value="PHM45942.1"/>
    <property type="molecule type" value="Genomic_DNA"/>
</dbReference>
<dbReference type="EMBL" id="FORG01000016">
    <property type="protein sequence ID" value="SFJ79113.1"/>
    <property type="molecule type" value="Genomic_DNA"/>
</dbReference>
<dbReference type="AlphaFoldDB" id="A0A1I3U8S9"/>
<keyword evidence="4" id="KW-1185">Reference proteome</keyword>
<organism evidence="2 3">
    <name type="scientific">Xenorhabdus mauleonii</name>
    <dbReference type="NCBI Taxonomy" id="351675"/>
    <lineage>
        <taxon>Bacteria</taxon>
        <taxon>Pseudomonadati</taxon>
        <taxon>Pseudomonadota</taxon>
        <taxon>Gammaproteobacteria</taxon>
        <taxon>Enterobacterales</taxon>
        <taxon>Morganellaceae</taxon>
        <taxon>Xenorhabdus</taxon>
    </lineage>
</organism>
<evidence type="ECO:0000313" key="4">
    <source>
        <dbReference type="Proteomes" id="UP000224607"/>
    </source>
</evidence>
<reference evidence="3" key="1">
    <citation type="submission" date="2016-10" db="EMBL/GenBank/DDBJ databases">
        <authorList>
            <person name="Varghese N."/>
            <person name="Submissions S."/>
        </authorList>
    </citation>
    <scope>NUCLEOTIDE SEQUENCE [LARGE SCALE GENOMIC DNA]</scope>
    <source>
        <strain evidence="3">DSM 17908</strain>
    </source>
</reference>
<dbReference type="Proteomes" id="UP000224607">
    <property type="component" value="Unassembled WGS sequence"/>
</dbReference>
<proteinExistence type="predicted"/>
<dbReference type="STRING" id="351675.SAMN05421680_11648"/>
<evidence type="ECO:0000313" key="2">
    <source>
        <dbReference type="EMBL" id="SFJ79113.1"/>
    </source>
</evidence>
<gene>
    <name evidence="2" type="ORF">SAMN05421680_11648</name>
    <name evidence="1" type="ORF">Xmau_00333</name>
</gene>
<sequence length="72" mass="7934">MQGSRLSPKTCFWLGKFVSDEFATPLSPQRNSKSIGYITKTIILLTVAPMDARQPYAYGYGILPALNDGYSS</sequence>
<name>A0A1I3U8S9_9GAMM</name>
<evidence type="ECO:0000313" key="1">
    <source>
        <dbReference type="EMBL" id="PHM45942.1"/>
    </source>
</evidence>